<comment type="caution">
    <text evidence="3">The sequence shown here is derived from an EMBL/GenBank/DDBJ whole genome shotgun (WGS) entry which is preliminary data.</text>
</comment>
<evidence type="ECO:0000256" key="1">
    <source>
        <dbReference type="SAM" id="SignalP"/>
    </source>
</evidence>
<keyword evidence="1" id="KW-0732">Signal</keyword>
<dbReference type="EMBL" id="JBJUIK010000004">
    <property type="protein sequence ID" value="KAL3530986.1"/>
    <property type="molecule type" value="Genomic_DNA"/>
</dbReference>
<feature type="domain" description="DUF7731" evidence="2">
    <location>
        <begin position="44"/>
        <end position="132"/>
    </location>
</feature>
<feature type="chain" id="PRO_5044762962" description="DUF7731 domain-containing protein" evidence="1">
    <location>
        <begin position="31"/>
        <end position="162"/>
    </location>
</feature>
<dbReference type="InterPro" id="IPR056633">
    <property type="entry name" value="DUF7731"/>
</dbReference>
<protein>
    <recommendedName>
        <fullName evidence="2">DUF7731 domain-containing protein</fullName>
    </recommendedName>
</protein>
<evidence type="ECO:0000313" key="3">
    <source>
        <dbReference type="EMBL" id="KAL3530986.1"/>
    </source>
</evidence>
<sequence length="162" mass="17750">MEKFQSRQNSRVGILYLFLCIFALFCCVNAENKTFPTANNNLSPIQQWRSAFYCLNITSTSCPVKYTLNMSGRLNVVHEDGPTFCEAGGCADHTRAVLACIHDVKPDFWFGNNATVKNLNDTINIGCSLGFNGTTISSGAYEVKSASISVLAAVLLLALFYI</sequence>
<dbReference type="Pfam" id="PF24865">
    <property type="entry name" value="DUF7731"/>
    <property type="match status" value="1"/>
</dbReference>
<keyword evidence="4" id="KW-1185">Reference proteome</keyword>
<evidence type="ECO:0000259" key="2">
    <source>
        <dbReference type="Pfam" id="PF24865"/>
    </source>
</evidence>
<feature type="signal peptide" evidence="1">
    <location>
        <begin position="1"/>
        <end position="30"/>
    </location>
</feature>
<proteinExistence type="predicted"/>
<name>A0ABD3AGK7_9GENT</name>
<organism evidence="3 4">
    <name type="scientific">Cinchona calisaya</name>
    <dbReference type="NCBI Taxonomy" id="153742"/>
    <lineage>
        <taxon>Eukaryota</taxon>
        <taxon>Viridiplantae</taxon>
        <taxon>Streptophyta</taxon>
        <taxon>Embryophyta</taxon>
        <taxon>Tracheophyta</taxon>
        <taxon>Spermatophyta</taxon>
        <taxon>Magnoliopsida</taxon>
        <taxon>eudicotyledons</taxon>
        <taxon>Gunneridae</taxon>
        <taxon>Pentapetalae</taxon>
        <taxon>asterids</taxon>
        <taxon>lamiids</taxon>
        <taxon>Gentianales</taxon>
        <taxon>Rubiaceae</taxon>
        <taxon>Cinchonoideae</taxon>
        <taxon>Cinchoneae</taxon>
        <taxon>Cinchona</taxon>
    </lineage>
</organism>
<gene>
    <name evidence="3" type="ORF">ACH5RR_010308</name>
</gene>
<dbReference type="PANTHER" id="PTHR34366:SF7">
    <property type="entry name" value="TRANSMEMBRANE PROTEIN"/>
    <property type="match status" value="1"/>
</dbReference>
<dbReference type="Proteomes" id="UP001630127">
    <property type="component" value="Unassembled WGS sequence"/>
</dbReference>
<dbReference type="AlphaFoldDB" id="A0ABD3AGK7"/>
<accession>A0ABD3AGK7</accession>
<reference evidence="3 4" key="1">
    <citation type="submission" date="2024-11" db="EMBL/GenBank/DDBJ databases">
        <title>A near-complete genome assembly of Cinchona calisaya.</title>
        <authorList>
            <person name="Lian D.C."/>
            <person name="Zhao X.W."/>
            <person name="Wei L."/>
        </authorList>
    </citation>
    <scope>NUCLEOTIDE SEQUENCE [LARGE SCALE GENOMIC DNA]</scope>
    <source>
        <tissue evidence="3">Nenye</tissue>
    </source>
</reference>
<evidence type="ECO:0000313" key="4">
    <source>
        <dbReference type="Proteomes" id="UP001630127"/>
    </source>
</evidence>
<dbReference type="PANTHER" id="PTHR34366">
    <property type="entry name" value="OS07G0289901 PROTEIN-RELATED"/>
    <property type="match status" value="1"/>
</dbReference>